<name>A0AAJ1Q836_9LACT</name>
<protein>
    <submittedName>
        <fullName evidence="1">Uncharacterized protein</fullName>
    </submittedName>
</protein>
<proteinExistence type="predicted"/>
<comment type="caution">
    <text evidence="1">The sequence shown here is derived from an EMBL/GenBank/DDBJ whole genome shotgun (WGS) entry which is preliminary data.</text>
</comment>
<sequence>GKFDEHITYKLSDGVCVASGSPYGCEQGDAWQQGAGSEPITKPYNSPQNPEILQNAVGLSISGLSMYKNYVALAYRSQG</sequence>
<dbReference type="Proteomes" id="UP001229251">
    <property type="component" value="Unassembled WGS sequence"/>
</dbReference>
<dbReference type="RefSeq" id="WP_285066806.1">
    <property type="nucleotide sequence ID" value="NZ_JASOOE010000285.1"/>
</dbReference>
<feature type="non-terminal residue" evidence="1">
    <location>
        <position position="1"/>
    </location>
</feature>
<organism evidence="1 2">
    <name type="scientific">Facklamia hominis</name>
    <dbReference type="NCBI Taxonomy" id="178214"/>
    <lineage>
        <taxon>Bacteria</taxon>
        <taxon>Bacillati</taxon>
        <taxon>Bacillota</taxon>
        <taxon>Bacilli</taxon>
        <taxon>Lactobacillales</taxon>
        <taxon>Aerococcaceae</taxon>
        <taxon>Facklamia</taxon>
    </lineage>
</organism>
<reference evidence="1" key="1">
    <citation type="submission" date="2023-05" db="EMBL/GenBank/DDBJ databases">
        <title>Cataloging the Phylogenetic Diversity of Human Bladder Bacteria.</title>
        <authorList>
            <person name="Du J."/>
        </authorList>
    </citation>
    <scope>NUCLEOTIDE SEQUENCE</scope>
    <source>
        <strain evidence="1">UMB1231</strain>
    </source>
</reference>
<dbReference type="EMBL" id="JASOOE010000285">
    <property type="protein sequence ID" value="MDK7188352.1"/>
    <property type="molecule type" value="Genomic_DNA"/>
</dbReference>
<accession>A0AAJ1Q836</accession>
<dbReference type="AlphaFoldDB" id="A0AAJ1Q836"/>
<gene>
    <name evidence="1" type="ORF">QP433_10425</name>
</gene>
<evidence type="ECO:0000313" key="1">
    <source>
        <dbReference type="EMBL" id="MDK7188352.1"/>
    </source>
</evidence>
<evidence type="ECO:0000313" key="2">
    <source>
        <dbReference type="Proteomes" id="UP001229251"/>
    </source>
</evidence>
<feature type="non-terminal residue" evidence="1">
    <location>
        <position position="79"/>
    </location>
</feature>